<keyword evidence="7" id="KW-1185">Reference proteome</keyword>
<dbReference type="AlphaFoldDB" id="M5EDK9"/>
<evidence type="ECO:0000256" key="3">
    <source>
        <dbReference type="ARBA" id="ARBA00022801"/>
    </source>
</evidence>
<dbReference type="InterPro" id="IPR011034">
    <property type="entry name" value="Formyl_transferase-like_C_sf"/>
</dbReference>
<dbReference type="NCBIfam" id="TIGR00567">
    <property type="entry name" value="3mg"/>
    <property type="match status" value="1"/>
</dbReference>
<protein>
    <recommendedName>
        <fullName evidence="5">Putative 3-methyladenine DNA glycosylase</fullName>
        <ecNumber evidence="5">3.2.2.-</ecNumber>
    </recommendedName>
</protein>
<dbReference type="HAMAP" id="MF_00527">
    <property type="entry name" value="3MGH"/>
    <property type="match status" value="1"/>
</dbReference>
<dbReference type="OrthoDB" id="9794313at2"/>
<evidence type="ECO:0000256" key="1">
    <source>
        <dbReference type="ARBA" id="ARBA00009232"/>
    </source>
</evidence>
<organism evidence="6 7">
    <name type="scientific">Halanaerobium saccharolyticum subsp. saccharolyticum DSM 6643</name>
    <dbReference type="NCBI Taxonomy" id="1293054"/>
    <lineage>
        <taxon>Bacteria</taxon>
        <taxon>Bacillati</taxon>
        <taxon>Bacillota</taxon>
        <taxon>Clostridia</taxon>
        <taxon>Halanaerobiales</taxon>
        <taxon>Halanaerobiaceae</taxon>
        <taxon>Halanaerobium</taxon>
    </lineage>
</organism>
<dbReference type="FunFam" id="3.10.300.10:FF:000001">
    <property type="entry name" value="Putative 3-methyladenine DNA glycosylase"/>
    <property type="match status" value="1"/>
</dbReference>
<keyword evidence="4 5" id="KW-0234">DNA repair</keyword>
<dbReference type="GO" id="GO:0003677">
    <property type="term" value="F:DNA binding"/>
    <property type="evidence" value="ECO:0007669"/>
    <property type="project" value="InterPro"/>
</dbReference>
<comment type="caution">
    <text evidence="6">The sequence shown here is derived from an EMBL/GenBank/DDBJ whole genome shotgun (WGS) entry which is preliminary data.</text>
</comment>
<dbReference type="GO" id="GO:0006284">
    <property type="term" value="P:base-excision repair"/>
    <property type="evidence" value="ECO:0007669"/>
    <property type="project" value="InterPro"/>
</dbReference>
<dbReference type="CDD" id="cd00540">
    <property type="entry name" value="AAG"/>
    <property type="match status" value="1"/>
</dbReference>
<dbReference type="eggNOG" id="COG2094">
    <property type="taxonomic scope" value="Bacteria"/>
</dbReference>
<dbReference type="InterPro" id="IPR036995">
    <property type="entry name" value="MPG_sf"/>
</dbReference>
<comment type="similarity">
    <text evidence="1 5">Belongs to the DNA glycosylase MPG family.</text>
</comment>
<reference evidence="7" key="1">
    <citation type="journal article" date="2013" name="Genome Announc.">
        <title>Genome Sequence of Halanaerobium saccharolyticum subsp. saccharolyticum Strain DSM 6643T, a Halophilic Hydrogen-Producing Bacterium.</title>
        <authorList>
            <person name="Kivisto A."/>
            <person name="Larjo A."/>
            <person name="Ciranna A."/>
            <person name="Santala V."/>
            <person name="Roos C."/>
            <person name="Karp M."/>
        </authorList>
    </citation>
    <scope>NUCLEOTIDE SEQUENCE [LARGE SCALE GENOMIC DNA]</scope>
    <source>
        <strain evidence="7">DSM 6643</strain>
    </source>
</reference>
<dbReference type="InParanoid" id="M5EDK9"/>
<dbReference type="STRING" id="1293054.HSACCH_01090"/>
<evidence type="ECO:0000313" key="7">
    <source>
        <dbReference type="Proteomes" id="UP000012063"/>
    </source>
</evidence>
<evidence type="ECO:0000256" key="2">
    <source>
        <dbReference type="ARBA" id="ARBA00022763"/>
    </source>
</evidence>
<dbReference type="Pfam" id="PF02245">
    <property type="entry name" value="Pur_DNA_glyco"/>
    <property type="match status" value="1"/>
</dbReference>
<evidence type="ECO:0000256" key="4">
    <source>
        <dbReference type="ARBA" id="ARBA00023204"/>
    </source>
</evidence>
<dbReference type="Gene3D" id="3.10.300.10">
    <property type="entry name" value="Methylpurine-DNA glycosylase (MPG)"/>
    <property type="match status" value="1"/>
</dbReference>
<keyword evidence="2 5" id="KW-0227">DNA damage</keyword>
<evidence type="ECO:0000313" key="6">
    <source>
        <dbReference type="EMBL" id="CCU79130.1"/>
    </source>
</evidence>
<sequence>MKLDYDFYQNDAVTAAKDLLGKIIVREINGQKIMTKIVDTEAYMGAEDKASHAYNNKKTKRTKTMFGKGGLAYIYLIYGMYHCFNVVTAVKDDPHAVLIRAVEPVAGLELIKKNRGIKSSNIEDLTNGPGKLSQALKIDKSLDGCDLVKSNKLYLLDQENYDFKIEAAPRVNIDYAEEYKDKLWRFYIRGNKFISKN</sequence>
<dbReference type="SUPFAM" id="SSF50486">
    <property type="entry name" value="FMT C-terminal domain-like"/>
    <property type="match status" value="1"/>
</dbReference>
<dbReference type="RefSeq" id="WP_005488473.1">
    <property type="nucleotide sequence ID" value="NZ_CAUI01000015.1"/>
</dbReference>
<dbReference type="FunCoup" id="M5EDK9">
    <property type="interactions" value="90"/>
</dbReference>
<dbReference type="EMBL" id="CAUI01000015">
    <property type="protein sequence ID" value="CCU79130.1"/>
    <property type="molecule type" value="Genomic_DNA"/>
</dbReference>
<dbReference type="Proteomes" id="UP000012063">
    <property type="component" value="Unassembled WGS sequence"/>
</dbReference>
<keyword evidence="3 5" id="KW-0378">Hydrolase</keyword>
<evidence type="ECO:0000256" key="5">
    <source>
        <dbReference type="HAMAP-Rule" id="MF_00527"/>
    </source>
</evidence>
<dbReference type="InterPro" id="IPR003180">
    <property type="entry name" value="MPG"/>
</dbReference>
<keyword evidence="6" id="KW-0326">Glycosidase</keyword>
<dbReference type="PANTHER" id="PTHR10429:SF0">
    <property type="entry name" value="DNA-3-METHYLADENINE GLYCOSYLASE"/>
    <property type="match status" value="1"/>
</dbReference>
<gene>
    <name evidence="6" type="ORF">HSACCH_01090</name>
</gene>
<dbReference type="EC" id="3.2.2.-" evidence="5"/>
<dbReference type="PANTHER" id="PTHR10429">
    <property type="entry name" value="DNA-3-METHYLADENINE GLYCOSYLASE"/>
    <property type="match status" value="1"/>
</dbReference>
<dbReference type="GO" id="GO:0003905">
    <property type="term" value="F:alkylbase DNA N-glycosylase activity"/>
    <property type="evidence" value="ECO:0007669"/>
    <property type="project" value="InterPro"/>
</dbReference>
<name>M5EDK9_9FIRM</name>
<proteinExistence type="inferred from homology"/>
<accession>M5EDK9</accession>